<proteinExistence type="predicted"/>
<protein>
    <submittedName>
        <fullName evidence="2">Unannotated protein</fullName>
    </submittedName>
</protein>
<feature type="region of interest" description="Disordered" evidence="1">
    <location>
        <begin position="52"/>
        <end position="71"/>
    </location>
</feature>
<reference evidence="2" key="1">
    <citation type="submission" date="2020-05" db="EMBL/GenBank/DDBJ databases">
        <authorList>
            <person name="Chiriac C."/>
            <person name="Salcher M."/>
            <person name="Ghai R."/>
            <person name="Kavagutti S V."/>
        </authorList>
    </citation>
    <scope>NUCLEOTIDE SEQUENCE</scope>
</reference>
<sequence length="84" mass="9011">MFSKVINAALFKVDINSIKSDSEIPTEIAIALMDLLPSHKAKAARAPGRSIINASSKVPTKRPSARGETNTPTFILGKSFLETV</sequence>
<accession>A0A6J6GUP9</accession>
<organism evidence="2">
    <name type="scientific">freshwater metagenome</name>
    <dbReference type="NCBI Taxonomy" id="449393"/>
    <lineage>
        <taxon>unclassified sequences</taxon>
        <taxon>metagenomes</taxon>
        <taxon>ecological metagenomes</taxon>
    </lineage>
</organism>
<dbReference type="EMBL" id="CAEZUJ010000041">
    <property type="protein sequence ID" value="CAB4603653.1"/>
    <property type="molecule type" value="Genomic_DNA"/>
</dbReference>
<name>A0A6J6GUP9_9ZZZZ</name>
<gene>
    <name evidence="2" type="ORF">UFOPK1811_00985</name>
</gene>
<dbReference type="AlphaFoldDB" id="A0A6J6GUP9"/>
<evidence type="ECO:0000256" key="1">
    <source>
        <dbReference type="SAM" id="MobiDB-lite"/>
    </source>
</evidence>
<evidence type="ECO:0000313" key="2">
    <source>
        <dbReference type="EMBL" id="CAB4603653.1"/>
    </source>
</evidence>